<keyword evidence="7" id="KW-0677">Repeat</keyword>
<keyword evidence="3 13" id="KW-0245">EGF-like domain</keyword>
<evidence type="ECO:0000256" key="11">
    <source>
        <dbReference type="ARBA" id="ARBA00023170"/>
    </source>
</evidence>
<dbReference type="InterPro" id="IPR036055">
    <property type="entry name" value="LDL_receptor-like_sf"/>
</dbReference>
<protein>
    <recommendedName>
        <fullName evidence="17">EGF-like domain-containing protein</fullName>
    </recommendedName>
</protein>
<feature type="disulfide bond" evidence="14">
    <location>
        <begin position="161"/>
        <end position="176"/>
    </location>
</feature>
<sequence length="1154" mass="126283">MGSCLPRVGHFLCKNRMKCIERTLVSTGTSPLRCPLGFKACRDGSECVLYSHVCDGEKDCKDGSDEKDCERKCKKGGDSTRCIPETFLCDGERDCLDGTDEIGCGELSHGALLLHYCCVKLLCHKLQTGSFGVCQFSAPVPCLVEQYQCASGQCVSTVLRCDGHADCHDHSDEKDCRKPPHCPLEERCPHSHECLLTEWLCDGAEDCSDGSDEQNCRMPPLQCGQLQWSCASKNQCIPASWRCDGSKDCKDQSDEAGCGQAKCPTHLFSCGNKECVDPALVCDGLSNCQDGSDEGPGCLVSNCLSPHRPLCSHYCISTPQGARCGCQEGFELQADGFLCMDIDECKISSPCSHKCVNTHGSYVCVCYPGYILEPDSSTCKTEPGLLASVQYELLFKGLRSGNLQVLHPLGQKPIFSLDCDQMEERLFWVSLEEESIKFIYHGQKDIRALVKGVKSDSIAVDWVGRNLYWVDGVAGQILAVRLSTSLVKPENYIVILDEDLEQPRSLALLPQKGIMVWSEMGSVAQIERAGMDGSDRKVVLSHGLSWPVALAVDALKDRIYWTDEKLKCIGSATLDGEDLKLLQLTETPSPFSVAVFNDMIYWSDTQRRAIYGAHKVTGKNPKVILKRPGQPFGLKVAHLLMQPMVSNPCESLRCSHMCLLTPAPRAVCRCPAGQLLATDRLTCSPPEDSSSSFLLLLSPTMLTQIFTSNLRGEVGLKRWPNHRALALPGINEATGLDFVLADNMLYLADASQASVVQLRLTDTALAPEGSPLQLPGDTVTSLAVDWLTHNLYWRGAKQPQLYVTSAGWKYTAVVLQVELQDPTSIALHPPTGRLCFTAIGPGRDGPVPQLDCVSMNGQNRMVLWKRAQLPMFLTFSSQGSTLYWADIATEVIGSVNIDGSDYREYKTGSHLIVSFAQNENIFFWITLYNVWYSDGVQPKQMWFEVQTNILALKAYSKYSQKGTNLCAENNGGCRHLCLAYPAGRTCRCTQGYLTVNKTQCVPGPRCPAGSVLCGDGYTCLSISLFCDQVPDCQDGSDEKDCEFSWALLSLLVSLSIGKLNQLLDNPASFFYCFSGVLVHPLAGQSCDSELCSGQGRCVLQEGEPACECLQGYSGPSCQYGGSSSAPVILAVIFLIGVLIVSAVALKKRRRAKAW</sequence>
<keyword evidence="5 16" id="KW-0812">Transmembrane</keyword>
<feature type="disulfide bond" evidence="14">
    <location>
        <begin position="270"/>
        <end position="288"/>
    </location>
</feature>
<keyword evidence="11" id="KW-0675">Receptor</keyword>
<dbReference type="CDD" id="cd00054">
    <property type="entry name" value="EGF_CA"/>
    <property type="match status" value="1"/>
</dbReference>
<feature type="domain" description="EGF-like" evidence="17">
    <location>
        <begin position="341"/>
        <end position="380"/>
    </location>
</feature>
<dbReference type="InterPro" id="IPR051221">
    <property type="entry name" value="LDLR-related"/>
</dbReference>
<feature type="disulfide bond" evidence="14">
    <location>
        <begin position="243"/>
        <end position="258"/>
    </location>
</feature>
<evidence type="ECO:0000256" key="16">
    <source>
        <dbReference type="SAM" id="Phobius"/>
    </source>
</evidence>
<feature type="disulfide bond" evidence="14">
    <location>
        <begin position="54"/>
        <end position="69"/>
    </location>
</feature>
<dbReference type="Pfam" id="PF14670">
    <property type="entry name" value="FXa_inhibition"/>
    <property type="match status" value="1"/>
</dbReference>
<evidence type="ECO:0000256" key="10">
    <source>
        <dbReference type="ARBA" id="ARBA00023157"/>
    </source>
</evidence>
<dbReference type="InterPro" id="IPR049883">
    <property type="entry name" value="NOTCH1_EGF-like"/>
</dbReference>
<feature type="disulfide bond" evidence="13">
    <location>
        <begin position="345"/>
        <end position="355"/>
    </location>
</feature>
<dbReference type="Gene3D" id="2.10.25.10">
    <property type="entry name" value="Laminin"/>
    <property type="match status" value="3"/>
</dbReference>
<proteinExistence type="predicted"/>
<name>A0AAY5EAR7_ELEEL</name>
<dbReference type="Ensembl" id="ENSEEET00000058696.1">
    <property type="protein sequence ID" value="ENSEEEP00000053993.1"/>
    <property type="gene ID" value="ENSEEEG00000018725.2"/>
</dbReference>
<keyword evidence="6" id="KW-0732">Signal</keyword>
<accession>A0AAY5EAR7</accession>
<evidence type="ECO:0000256" key="15">
    <source>
        <dbReference type="PROSITE-ProRule" id="PRU00461"/>
    </source>
</evidence>
<comment type="caution">
    <text evidence="13">Lacks conserved residue(s) required for the propagation of feature annotation.</text>
</comment>
<keyword evidence="19" id="KW-1185">Reference proteome</keyword>
<dbReference type="PANTHER" id="PTHR22722">
    <property type="entry name" value="LOW-DENSITY LIPOPROTEIN RECEPTOR-RELATED PROTEIN 2-RELATED"/>
    <property type="match status" value="1"/>
</dbReference>
<dbReference type="Proteomes" id="UP000314983">
    <property type="component" value="Chromosome 17"/>
</dbReference>
<dbReference type="InterPro" id="IPR018097">
    <property type="entry name" value="EGF_Ca-bd_CS"/>
</dbReference>
<reference evidence="18 19" key="1">
    <citation type="submission" date="2020-05" db="EMBL/GenBank/DDBJ databases">
        <title>Electrophorus electricus (electric eel) genome, fEleEle1, primary haplotype.</title>
        <authorList>
            <person name="Myers G."/>
            <person name="Meyer A."/>
            <person name="Fedrigo O."/>
            <person name="Formenti G."/>
            <person name="Rhie A."/>
            <person name="Tracey A."/>
            <person name="Sims Y."/>
            <person name="Jarvis E.D."/>
        </authorList>
    </citation>
    <scope>NUCLEOTIDE SEQUENCE [LARGE SCALE GENOMIC DNA]</scope>
</reference>
<dbReference type="Gene3D" id="4.10.400.10">
    <property type="entry name" value="Low-density Lipoprotein Receptor"/>
    <property type="match status" value="5"/>
</dbReference>
<evidence type="ECO:0000313" key="18">
    <source>
        <dbReference type="Ensembl" id="ENSEEEP00000053993.1"/>
    </source>
</evidence>
<dbReference type="SMART" id="SM00181">
    <property type="entry name" value="EGF"/>
    <property type="match status" value="5"/>
</dbReference>
<dbReference type="FunFam" id="2.10.25.10:FF:000009">
    <property type="entry name" value="Low-density lipoprotein receptor isoform 1"/>
    <property type="match status" value="1"/>
</dbReference>
<dbReference type="FunFam" id="2.120.10.30:FF:000241">
    <property type="entry name" value="Low-density lipoprotein receptor-related protein 6"/>
    <property type="match status" value="1"/>
</dbReference>
<keyword evidence="9 16" id="KW-0472">Membrane</keyword>
<keyword evidence="8 16" id="KW-1133">Transmembrane helix</keyword>
<dbReference type="SMART" id="SM00179">
    <property type="entry name" value="EGF_CA"/>
    <property type="match status" value="2"/>
</dbReference>
<feature type="domain" description="EGF-like" evidence="17">
    <location>
        <begin position="1082"/>
        <end position="1118"/>
    </location>
</feature>
<dbReference type="InterPro" id="IPR011042">
    <property type="entry name" value="6-blade_b-propeller_TolB-like"/>
</dbReference>
<dbReference type="Pfam" id="PF00058">
    <property type="entry name" value="Ldl_recept_b"/>
    <property type="match status" value="1"/>
</dbReference>
<dbReference type="GO" id="GO:0042562">
    <property type="term" value="F:hormone binding"/>
    <property type="evidence" value="ECO:0007669"/>
    <property type="project" value="TreeGrafter"/>
</dbReference>
<dbReference type="PROSITE" id="PS00010">
    <property type="entry name" value="ASX_HYDROXYL"/>
    <property type="match status" value="1"/>
</dbReference>
<feature type="disulfide bond" evidence="14">
    <location>
        <begin position="149"/>
        <end position="167"/>
    </location>
</feature>
<keyword evidence="4" id="KW-0254">Endocytosis</keyword>
<comment type="subcellular location">
    <subcellularLocation>
        <location evidence="1">Endomembrane system</location>
    </subcellularLocation>
    <subcellularLocation>
        <location evidence="2">Membrane</location>
        <topology evidence="2">Single-pass type I membrane protein</topology>
    </subcellularLocation>
</comment>
<feature type="disulfide bond" evidence="14">
    <location>
        <begin position="201"/>
        <end position="216"/>
    </location>
</feature>
<dbReference type="GO" id="GO:0043235">
    <property type="term" value="C:receptor complex"/>
    <property type="evidence" value="ECO:0007669"/>
    <property type="project" value="TreeGrafter"/>
</dbReference>
<evidence type="ECO:0000313" key="19">
    <source>
        <dbReference type="Proteomes" id="UP000314983"/>
    </source>
</evidence>
<keyword evidence="10 13" id="KW-1015">Disulfide bond</keyword>
<dbReference type="PROSITE" id="PS51120">
    <property type="entry name" value="LDLRB"/>
    <property type="match status" value="2"/>
</dbReference>
<evidence type="ECO:0000256" key="8">
    <source>
        <dbReference type="ARBA" id="ARBA00022989"/>
    </source>
</evidence>
<dbReference type="Pfam" id="PF07645">
    <property type="entry name" value="EGF_CA"/>
    <property type="match status" value="1"/>
</dbReference>
<evidence type="ECO:0000256" key="3">
    <source>
        <dbReference type="ARBA" id="ARBA00022536"/>
    </source>
</evidence>
<feature type="transmembrane region" description="Helical" evidence="16">
    <location>
        <begin position="1125"/>
        <end position="1145"/>
    </location>
</feature>
<dbReference type="PROSITE" id="PS01187">
    <property type="entry name" value="EGF_CA"/>
    <property type="match status" value="1"/>
</dbReference>
<dbReference type="Gene3D" id="4.10.1220.10">
    <property type="entry name" value="EGF-type module"/>
    <property type="match status" value="2"/>
</dbReference>
<dbReference type="FunFam" id="4.10.400.10:FF:000045">
    <property type="entry name" value="Low-density lipoprotein receptor-related protein 2"/>
    <property type="match status" value="1"/>
</dbReference>
<reference evidence="18" key="2">
    <citation type="submission" date="2025-08" db="UniProtKB">
        <authorList>
            <consortium name="Ensembl"/>
        </authorList>
    </citation>
    <scope>IDENTIFICATION</scope>
</reference>
<feature type="disulfide bond" evidence="14">
    <location>
        <begin position="89"/>
        <end position="104"/>
    </location>
</feature>
<evidence type="ECO:0000256" key="13">
    <source>
        <dbReference type="PROSITE-ProRule" id="PRU00076"/>
    </source>
</evidence>
<dbReference type="SUPFAM" id="SSF57196">
    <property type="entry name" value="EGF/Laminin"/>
    <property type="match status" value="5"/>
</dbReference>
<dbReference type="PROSITE" id="PS50026">
    <property type="entry name" value="EGF_3"/>
    <property type="match status" value="2"/>
</dbReference>
<dbReference type="SUPFAM" id="SSF63825">
    <property type="entry name" value="YWTD domain"/>
    <property type="match status" value="2"/>
</dbReference>
<evidence type="ECO:0000256" key="2">
    <source>
        <dbReference type="ARBA" id="ARBA00004479"/>
    </source>
</evidence>
<reference evidence="18" key="3">
    <citation type="submission" date="2025-09" db="UniProtKB">
        <authorList>
            <consortium name="Ensembl"/>
        </authorList>
    </citation>
    <scope>IDENTIFICATION</scope>
</reference>
<evidence type="ECO:0000256" key="5">
    <source>
        <dbReference type="ARBA" id="ARBA00022692"/>
    </source>
</evidence>
<evidence type="ECO:0000256" key="14">
    <source>
        <dbReference type="PROSITE-ProRule" id="PRU00124"/>
    </source>
</evidence>
<dbReference type="PROSITE" id="PS01209">
    <property type="entry name" value="LDLRA_1"/>
    <property type="match status" value="4"/>
</dbReference>
<dbReference type="PROSITE" id="PS00022">
    <property type="entry name" value="EGF_1"/>
    <property type="match status" value="1"/>
</dbReference>
<dbReference type="InterPro" id="IPR023415">
    <property type="entry name" value="LDLR_class-A_CS"/>
</dbReference>
<feature type="disulfide bond" evidence="13">
    <location>
        <begin position="1108"/>
        <end position="1117"/>
    </location>
</feature>
<feature type="disulfide bond" evidence="14">
    <location>
        <begin position="1026"/>
        <end position="1041"/>
    </location>
</feature>
<evidence type="ECO:0000259" key="17">
    <source>
        <dbReference type="PROSITE" id="PS50026"/>
    </source>
</evidence>
<dbReference type="InterPro" id="IPR000152">
    <property type="entry name" value="EGF-type_Asp/Asn_hydroxyl_site"/>
</dbReference>
<feature type="repeat" description="LDL-receptor class B" evidence="15">
    <location>
        <begin position="513"/>
        <end position="556"/>
    </location>
</feature>
<dbReference type="PROSITE" id="PS01186">
    <property type="entry name" value="EGF_2"/>
    <property type="match status" value="2"/>
</dbReference>
<dbReference type="PANTHER" id="PTHR22722:SF12">
    <property type="entry name" value="EGF-LIKE DOMAIN-CONTAINING PROTEIN"/>
    <property type="match status" value="1"/>
</dbReference>
<evidence type="ECO:0000256" key="1">
    <source>
        <dbReference type="ARBA" id="ARBA00004308"/>
    </source>
</evidence>
<dbReference type="GO" id="GO:0005509">
    <property type="term" value="F:calcium ion binding"/>
    <property type="evidence" value="ECO:0007669"/>
    <property type="project" value="InterPro"/>
</dbReference>
<dbReference type="SUPFAM" id="SSF57424">
    <property type="entry name" value="LDL receptor-like module"/>
    <property type="match status" value="7"/>
</dbReference>
<dbReference type="Pfam" id="PF00057">
    <property type="entry name" value="Ldl_recept_a"/>
    <property type="match status" value="7"/>
</dbReference>
<keyword evidence="12" id="KW-0325">Glycoprotein</keyword>
<feature type="disulfide bond" evidence="14">
    <location>
        <begin position="263"/>
        <end position="275"/>
    </location>
</feature>
<dbReference type="CDD" id="cd00112">
    <property type="entry name" value="LDLa"/>
    <property type="match status" value="7"/>
</dbReference>
<evidence type="ECO:0000256" key="12">
    <source>
        <dbReference type="ARBA" id="ARBA00023180"/>
    </source>
</evidence>
<dbReference type="SMART" id="SM00135">
    <property type="entry name" value="LY"/>
    <property type="match status" value="7"/>
</dbReference>
<dbReference type="GO" id="GO:0016324">
    <property type="term" value="C:apical plasma membrane"/>
    <property type="evidence" value="ECO:0007669"/>
    <property type="project" value="TreeGrafter"/>
</dbReference>
<evidence type="ECO:0000256" key="7">
    <source>
        <dbReference type="ARBA" id="ARBA00022737"/>
    </source>
</evidence>
<evidence type="ECO:0000256" key="4">
    <source>
        <dbReference type="ARBA" id="ARBA00022583"/>
    </source>
</evidence>
<dbReference type="InterPro" id="IPR002172">
    <property type="entry name" value="LDrepeatLR_classA_rpt"/>
</dbReference>
<dbReference type="PROSITE" id="PS50068">
    <property type="entry name" value="LDLRA_2"/>
    <property type="match status" value="7"/>
</dbReference>
<dbReference type="Gene3D" id="2.120.10.30">
    <property type="entry name" value="TolB, C-terminal domain"/>
    <property type="match status" value="2"/>
</dbReference>
<feature type="disulfide bond" evidence="14">
    <location>
        <begin position="182"/>
        <end position="194"/>
    </location>
</feature>
<dbReference type="AlphaFoldDB" id="A0AAY5EAR7"/>
<dbReference type="GO" id="GO:0006898">
    <property type="term" value="P:receptor-mediated endocytosis"/>
    <property type="evidence" value="ECO:0007669"/>
    <property type="project" value="TreeGrafter"/>
</dbReference>
<feature type="disulfide bond" evidence="14">
    <location>
        <begin position="142"/>
        <end position="154"/>
    </location>
</feature>
<dbReference type="GO" id="GO:0012505">
    <property type="term" value="C:endomembrane system"/>
    <property type="evidence" value="ECO:0007669"/>
    <property type="project" value="UniProtKB-SubCell"/>
</dbReference>
<organism evidence="18 19">
    <name type="scientific">Electrophorus electricus</name>
    <name type="common">Electric eel</name>
    <name type="synonym">Gymnotus electricus</name>
    <dbReference type="NCBI Taxonomy" id="8005"/>
    <lineage>
        <taxon>Eukaryota</taxon>
        <taxon>Metazoa</taxon>
        <taxon>Chordata</taxon>
        <taxon>Craniata</taxon>
        <taxon>Vertebrata</taxon>
        <taxon>Euteleostomi</taxon>
        <taxon>Actinopterygii</taxon>
        <taxon>Neopterygii</taxon>
        <taxon>Teleostei</taxon>
        <taxon>Ostariophysi</taxon>
        <taxon>Gymnotiformes</taxon>
        <taxon>Gymnotoidei</taxon>
        <taxon>Gymnotidae</taxon>
        <taxon>Electrophorus</taxon>
    </lineage>
</organism>
<dbReference type="FunFam" id="4.10.400.10:FF:000065">
    <property type="entry name" value="Transmembrane protease serine 7"/>
    <property type="match status" value="1"/>
</dbReference>
<dbReference type="InterPro" id="IPR000742">
    <property type="entry name" value="EGF"/>
</dbReference>
<dbReference type="GeneTree" id="ENSGT00940000162544"/>
<dbReference type="InterPro" id="IPR000033">
    <property type="entry name" value="LDLR_classB_rpt"/>
</dbReference>
<feature type="repeat" description="LDL-receptor class B" evidence="15">
    <location>
        <begin position="557"/>
        <end position="599"/>
    </location>
</feature>
<evidence type="ECO:0000256" key="9">
    <source>
        <dbReference type="ARBA" id="ARBA00023136"/>
    </source>
</evidence>
<dbReference type="InterPro" id="IPR001881">
    <property type="entry name" value="EGF-like_Ca-bd_dom"/>
</dbReference>
<dbReference type="SMART" id="SM00192">
    <property type="entry name" value="LDLa"/>
    <property type="match status" value="7"/>
</dbReference>
<dbReference type="PRINTS" id="PR00261">
    <property type="entry name" value="LDLRECEPTOR"/>
</dbReference>
<evidence type="ECO:0000256" key="6">
    <source>
        <dbReference type="ARBA" id="ARBA00022729"/>
    </source>
</evidence>